<dbReference type="GO" id="GO:0031464">
    <property type="term" value="C:Cul4A-RING E3 ubiquitin ligase complex"/>
    <property type="evidence" value="ECO:0007669"/>
    <property type="project" value="TreeGrafter"/>
</dbReference>
<dbReference type="GO" id="GO:0016567">
    <property type="term" value="P:protein ubiquitination"/>
    <property type="evidence" value="ECO:0007669"/>
    <property type="project" value="TreeGrafter"/>
</dbReference>
<dbReference type="FunFam" id="1.20.58.1480:FF:000007">
    <property type="entry name" value="Lon protease homolog"/>
    <property type="match status" value="1"/>
</dbReference>
<dbReference type="InterPro" id="IPR034750">
    <property type="entry name" value="CULT"/>
</dbReference>
<dbReference type="InterPro" id="IPR003111">
    <property type="entry name" value="Lon_prtase_N"/>
</dbReference>
<comment type="similarity">
    <text evidence="1">Belongs to the 4-toluene sulfonate uptake permease (TSUP) (TC 2.A.102) family.</text>
</comment>
<feature type="region of interest" description="Disordered" evidence="2">
    <location>
        <begin position="28"/>
        <end position="47"/>
    </location>
</feature>
<dbReference type="Gene3D" id="2.170.150.20">
    <property type="entry name" value="Peptide methionine sulfoxide reductase"/>
    <property type="match status" value="1"/>
</dbReference>
<dbReference type="SMART" id="SM00464">
    <property type="entry name" value="LON"/>
    <property type="match status" value="1"/>
</dbReference>
<dbReference type="EMBL" id="AP019297">
    <property type="protein sequence ID" value="BBG95299.1"/>
    <property type="molecule type" value="Genomic_DNA"/>
</dbReference>
<dbReference type="Pfam" id="PF02190">
    <property type="entry name" value="LON_substr_bdg"/>
    <property type="match status" value="1"/>
</dbReference>
<evidence type="ECO:0000313" key="5">
    <source>
        <dbReference type="EMBL" id="BBG95299.1"/>
    </source>
</evidence>
<dbReference type="PROSITE" id="PS51787">
    <property type="entry name" value="LON_N"/>
    <property type="match status" value="1"/>
</dbReference>
<evidence type="ECO:0000256" key="2">
    <source>
        <dbReference type="SAM" id="MobiDB-lite"/>
    </source>
</evidence>
<evidence type="ECO:0000259" key="3">
    <source>
        <dbReference type="PROSITE" id="PS51787"/>
    </source>
</evidence>
<feature type="compositionally biased region" description="Acidic residues" evidence="2">
    <location>
        <begin position="212"/>
        <end position="226"/>
    </location>
</feature>
<feature type="domain" description="Lon N-terminal" evidence="3">
    <location>
        <begin position="58"/>
        <end position="409"/>
    </location>
</feature>
<dbReference type="Gene3D" id="2.30.130.40">
    <property type="entry name" value="LON domain-like"/>
    <property type="match status" value="1"/>
</dbReference>
<dbReference type="AlphaFoldDB" id="A0A4Y1QU15"/>
<dbReference type="PANTHER" id="PTHR14255">
    <property type="entry name" value="CEREBLON"/>
    <property type="match status" value="1"/>
</dbReference>
<protein>
    <submittedName>
        <fullName evidence="5">ATP-dependent protease La domain protein</fullName>
    </submittedName>
</protein>
<evidence type="ECO:0000259" key="4">
    <source>
        <dbReference type="PROSITE" id="PS51788"/>
    </source>
</evidence>
<name>A0A4Y1QU15_PRUDU</name>
<feature type="compositionally biased region" description="Polar residues" evidence="2">
    <location>
        <begin position="199"/>
        <end position="211"/>
    </location>
</feature>
<sequence>MEDDGILARERQQMEEIRELDLEELQVEEVDDLHDSSGDERDLTGRGSSDEYTFNNCLASLHTYLGGVVLFPEATLPLRVIQPNFVVAVERALTQVDAPYTIGVIRVYRDPDNGRIRFSNIGTTAEIRQYRRLEDGSLNVVTRGQQRFHLRRRWIDVEGAPCGEVQIIQEDIPLRAPRDAFGAVAPFSKPGGHHFSRILPSNNSHAKSNESMDVDNDSEANSDESFESALSLTEREIHQSVVDSYYGSDTMDESTTTTSSDDEKSQSQLQGSQSKDSESTDSLHSCPENNNVDLGSSSKSDMQSCKQKEPDRCWRNTDLKQFRRAPRAFWPHWVYRMYDSYCLAERAADMWKQIVGAPSMDSLVKKPDLLSFYIASKIPVSESTRQELLEIDGISYRLRREIELLQSVDLIQCKTCQTVIAKRSDMLVMSSEGPLGAYVNSNGFVHEIMTFYKANGLALIGLAVSEYSWFPGKRK</sequence>
<dbReference type="InterPro" id="IPR046336">
    <property type="entry name" value="Lon_prtase_N_sf"/>
</dbReference>
<feature type="compositionally biased region" description="Basic and acidic residues" evidence="2">
    <location>
        <begin position="33"/>
        <end position="44"/>
    </location>
</feature>
<evidence type="ECO:0000256" key="1">
    <source>
        <dbReference type="ARBA" id="ARBA00009142"/>
    </source>
</evidence>
<keyword evidence="5" id="KW-0645">Protease</keyword>
<accession>A0A4Y1QU15</accession>
<organism evidence="5">
    <name type="scientific">Prunus dulcis</name>
    <name type="common">Almond</name>
    <name type="synonym">Amygdalus dulcis</name>
    <dbReference type="NCBI Taxonomy" id="3755"/>
    <lineage>
        <taxon>Eukaryota</taxon>
        <taxon>Viridiplantae</taxon>
        <taxon>Streptophyta</taxon>
        <taxon>Embryophyta</taxon>
        <taxon>Tracheophyta</taxon>
        <taxon>Spermatophyta</taxon>
        <taxon>Magnoliopsida</taxon>
        <taxon>eudicotyledons</taxon>
        <taxon>Gunneridae</taxon>
        <taxon>Pentapetalae</taxon>
        <taxon>rosids</taxon>
        <taxon>fabids</taxon>
        <taxon>Rosales</taxon>
        <taxon>Rosaceae</taxon>
        <taxon>Amygdaloideae</taxon>
        <taxon>Amygdaleae</taxon>
        <taxon>Prunus</taxon>
    </lineage>
</organism>
<dbReference type="CDD" id="cd15777">
    <property type="entry name" value="CRBN_C_like"/>
    <property type="match status" value="1"/>
</dbReference>
<gene>
    <name evidence="5" type="ORF">Prudu_003802</name>
</gene>
<dbReference type="GO" id="GO:0006508">
    <property type="term" value="P:proteolysis"/>
    <property type="evidence" value="ECO:0007669"/>
    <property type="project" value="UniProtKB-KW"/>
</dbReference>
<dbReference type="FunFam" id="2.170.150.20:FF:000007">
    <property type="entry name" value="Protein cereblon"/>
    <property type="match status" value="1"/>
</dbReference>
<feature type="region of interest" description="Disordered" evidence="2">
    <location>
        <begin position="192"/>
        <end position="310"/>
    </location>
</feature>
<dbReference type="PROSITE" id="PS51788">
    <property type="entry name" value="CULT"/>
    <property type="match status" value="1"/>
</dbReference>
<keyword evidence="5" id="KW-0378">Hydrolase</keyword>
<proteinExistence type="inferred from homology"/>
<feature type="non-terminal residue" evidence="5">
    <location>
        <position position="475"/>
    </location>
</feature>
<dbReference type="InterPro" id="IPR015947">
    <property type="entry name" value="PUA-like_sf"/>
</dbReference>
<feature type="compositionally biased region" description="Polar residues" evidence="2">
    <location>
        <begin position="280"/>
        <end position="305"/>
    </location>
</feature>
<feature type="domain" description="CULT" evidence="4">
    <location>
        <begin position="408"/>
        <end position="475"/>
    </location>
</feature>
<dbReference type="SUPFAM" id="SSF88697">
    <property type="entry name" value="PUA domain-like"/>
    <property type="match status" value="1"/>
</dbReference>
<dbReference type="PANTHER" id="PTHR14255:SF4">
    <property type="entry name" value="PROTEIN CEREBLON"/>
    <property type="match status" value="1"/>
</dbReference>
<dbReference type="GO" id="GO:0008233">
    <property type="term" value="F:peptidase activity"/>
    <property type="evidence" value="ECO:0007669"/>
    <property type="project" value="UniProtKB-KW"/>
</dbReference>
<dbReference type="Gene3D" id="1.20.58.1480">
    <property type="match status" value="1"/>
</dbReference>
<reference evidence="5" key="1">
    <citation type="journal article" date="2019" name="Science">
        <title>Mutation of a bHLH transcription factor allowed almond domestication.</title>
        <authorList>
            <person name="Sanchez-Perez R."/>
            <person name="Pavan S."/>
            <person name="Mazzeo R."/>
            <person name="Moldovan C."/>
            <person name="Aiese Cigliano R."/>
            <person name="Del Cueto J."/>
            <person name="Ricciardi F."/>
            <person name="Lotti C."/>
            <person name="Ricciardi L."/>
            <person name="Dicenta F."/>
            <person name="Lopez-Marques R.L."/>
            <person name="Lindberg Moller B."/>
        </authorList>
    </citation>
    <scope>NUCLEOTIDE SEQUENCE</scope>
</reference>